<dbReference type="GO" id="GO:0004602">
    <property type="term" value="F:glutathione peroxidase activity"/>
    <property type="evidence" value="ECO:0007669"/>
    <property type="project" value="TreeGrafter"/>
</dbReference>
<dbReference type="InterPro" id="IPR050997">
    <property type="entry name" value="MAPEG"/>
</dbReference>
<dbReference type="AlphaFoldDB" id="A0A137PHQ3"/>
<evidence type="ECO:0000313" key="6">
    <source>
        <dbReference type="EMBL" id="KXN74461.1"/>
    </source>
</evidence>
<evidence type="ECO:0008006" key="8">
    <source>
        <dbReference type="Google" id="ProtNLM"/>
    </source>
</evidence>
<accession>A0A137PHQ3</accession>
<protein>
    <recommendedName>
        <fullName evidence="8">Membrane-associated proteins in eicosanoid and glutathione metabolism</fullName>
    </recommendedName>
</protein>
<keyword evidence="4 5" id="KW-0472">Membrane</keyword>
<keyword evidence="3 5" id="KW-1133">Transmembrane helix</keyword>
<dbReference type="OrthoDB" id="410651at2759"/>
<dbReference type="SUPFAM" id="SSF161084">
    <property type="entry name" value="MAPEG domain-like"/>
    <property type="match status" value="1"/>
</dbReference>
<dbReference type="PANTHER" id="PTHR10250">
    <property type="entry name" value="MICROSOMAL GLUTATHIONE S-TRANSFERASE"/>
    <property type="match status" value="1"/>
</dbReference>
<feature type="transmembrane region" description="Helical" evidence="5">
    <location>
        <begin position="80"/>
        <end position="102"/>
    </location>
</feature>
<evidence type="ECO:0000256" key="4">
    <source>
        <dbReference type="ARBA" id="ARBA00023136"/>
    </source>
</evidence>
<feature type="transmembrane region" description="Helical" evidence="5">
    <location>
        <begin position="123"/>
        <end position="142"/>
    </location>
</feature>
<keyword evidence="7" id="KW-1185">Reference proteome</keyword>
<comment type="subcellular location">
    <subcellularLocation>
        <location evidence="1">Membrane</location>
        <topology evidence="1">Multi-pass membrane protein</topology>
    </subcellularLocation>
</comment>
<dbReference type="Proteomes" id="UP000070444">
    <property type="component" value="Unassembled WGS sequence"/>
</dbReference>
<evidence type="ECO:0000256" key="2">
    <source>
        <dbReference type="ARBA" id="ARBA00022692"/>
    </source>
</evidence>
<dbReference type="OMA" id="KVGMARK"/>
<proteinExistence type="predicted"/>
<dbReference type="InterPro" id="IPR001129">
    <property type="entry name" value="Membr-assoc_MAPEG"/>
</dbReference>
<sequence>MSITIAKDYGYVLLGSTAIAIQCFLSALPVSKLRKSLNVPYPDTGSGRYAKKLTDEEWELFNNAQRAHHNYVEQHTITQVLLLTAGVFNPIYAAYSSVAYIVGRQLYQNGYIKNGPKGRMVGAIVLDLALVALIGMSVHGALKLTQWI</sequence>
<feature type="transmembrane region" description="Helical" evidence="5">
    <location>
        <begin position="12"/>
        <end position="31"/>
    </location>
</feature>
<dbReference type="Gene3D" id="1.20.120.550">
    <property type="entry name" value="Membrane associated eicosanoid/glutathione metabolism-like domain"/>
    <property type="match status" value="1"/>
</dbReference>
<dbReference type="GO" id="GO:0005783">
    <property type="term" value="C:endoplasmic reticulum"/>
    <property type="evidence" value="ECO:0007669"/>
    <property type="project" value="TreeGrafter"/>
</dbReference>
<evidence type="ECO:0000256" key="1">
    <source>
        <dbReference type="ARBA" id="ARBA00004141"/>
    </source>
</evidence>
<dbReference type="GO" id="GO:0016020">
    <property type="term" value="C:membrane"/>
    <property type="evidence" value="ECO:0007669"/>
    <property type="project" value="UniProtKB-SubCell"/>
</dbReference>
<dbReference type="STRING" id="796925.A0A137PHQ3"/>
<keyword evidence="2 5" id="KW-0812">Transmembrane</keyword>
<name>A0A137PHQ3_CONC2</name>
<evidence type="ECO:0000256" key="3">
    <source>
        <dbReference type="ARBA" id="ARBA00022989"/>
    </source>
</evidence>
<dbReference type="Pfam" id="PF01124">
    <property type="entry name" value="MAPEG"/>
    <property type="match status" value="1"/>
</dbReference>
<evidence type="ECO:0000313" key="7">
    <source>
        <dbReference type="Proteomes" id="UP000070444"/>
    </source>
</evidence>
<gene>
    <name evidence="6" type="ORF">CONCODRAFT_82924</name>
</gene>
<dbReference type="PANTHER" id="PTHR10250:SF26">
    <property type="entry name" value="GLUTATHIONE S-TRANSFERASE 3, MITOCHONDRIAL"/>
    <property type="match status" value="1"/>
</dbReference>
<organism evidence="6 7">
    <name type="scientific">Conidiobolus coronatus (strain ATCC 28846 / CBS 209.66 / NRRL 28638)</name>
    <name type="common">Delacroixia coronata</name>
    <dbReference type="NCBI Taxonomy" id="796925"/>
    <lineage>
        <taxon>Eukaryota</taxon>
        <taxon>Fungi</taxon>
        <taxon>Fungi incertae sedis</taxon>
        <taxon>Zoopagomycota</taxon>
        <taxon>Entomophthoromycotina</taxon>
        <taxon>Entomophthoromycetes</taxon>
        <taxon>Entomophthorales</taxon>
        <taxon>Ancylistaceae</taxon>
        <taxon>Conidiobolus</taxon>
    </lineage>
</organism>
<dbReference type="InterPro" id="IPR023352">
    <property type="entry name" value="MAPEG-like_dom_sf"/>
</dbReference>
<dbReference type="EMBL" id="KQ964423">
    <property type="protein sequence ID" value="KXN74461.1"/>
    <property type="molecule type" value="Genomic_DNA"/>
</dbReference>
<reference evidence="6 7" key="1">
    <citation type="journal article" date="2015" name="Genome Biol. Evol.">
        <title>Phylogenomic analyses indicate that early fungi evolved digesting cell walls of algal ancestors of land plants.</title>
        <authorList>
            <person name="Chang Y."/>
            <person name="Wang S."/>
            <person name="Sekimoto S."/>
            <person name="Aerts A.L."/>
            <person name="Choi C."/>
            <person name="Clum A."/>
            <person name="LaButti K.M."/>
            <person name="Lindquist E.A."/>
            <person name="Yee Ngan C."/>
            <person name="Ohm R.A."/>
            <person name="Salamov A.A."/>
            <person name="Grigoriev I.V."/>
            <person name="Spatafora J.W."/>
            <person name="Berbee M.L."/>
        </authorList>
    </citation>
    <scope>NUCLEOTIDE SEQUENCE [LARGE SCALE GENOMIC DNA]</scope>
    <source>
        <strain evidence="6 7">NRRL 28638</strain>
    </source>
</reference>
<dbReference type="GO" id="GO:0005635">
    <property type="term" value="C:nuclear envelope"/>
    <property type="evidence" value="ECO:0007669"/>
    <property type="project" value="TreeGrafter"/>
</dbReference>
<evidence type="ECO:0000256" key="5">
    <source>
        <dbReference type="SAM" id="Phobius"/>
    </source>
</evidence>
<dbReference type="GO" id="GO:0004364">
    <property type="term" value="F:glutathione transferase activity"/>
    <property type="evidence" value="ECO:0007669"/>
    <property type="project" value="TreeGrafter"/>
</dbReference>